<comment type="similarity">
    <text evidence="1">Belongs to the HyuE racemase family.</text>
</comment>
<reference evidence="2 3" key="6">
    <citation type="journal article" date="2011" name="Appl. Environ. Microbiol.">
        <title>Involvement of the azorhizobial chromosome partition gene (parA) in the onset of bacteroid differentiation during Sesbania rostrata stem nodule development.</title>
        <authorList>
            <person name="Liu CT."/>
            <person name="Lee KB."/>
            <person name="Wang YS."/>
            <person name="Peng MH."/>
            <person name="Lee KT."/>
            <person name="Suzuki S."/>
            <person name="Suzuki T."/>
            <person name="Oyaizu H."/>
        </authorList>
    </citation>
    <scope>NUCLEOTIDE SEQUENCE [LARGE SCALE GENOMIC DNA]</scope>
    <source>
        <strain evidence="3">ATCC 43989 / DSM 5975 / JCM 20966 / LMG 6465 / NBRC 14845 / NCIMB 13405 / ORS 571</strain>
    </source>
</reference>
<accession>A8I2M9</accession>
<dbReference type="Gene3D" id="3.40.50.12500">
    <property type="match status" value="1"/>
</dbReference>
<dbReference type="PANTHER" id="PTHR28047">
    <property type="entry name" value="PROTEIN DCG1"/>
    <property type="match status" value="1"/>
</dbReference>
<proteinExistence type="inferred from homology"/>
<dbReference type="EMBL" id="AP009384">
    <property type="protein sequence ID" value="BAF87901.1"/>
    <property type="molecule type" value="Genomic_DNA"/>
</dbReference>
<reference evidence="2 3" key="4">
    <citation type="journal article" date="2009" name="Appl. Environ. Microbiol.">
        <title>Comparative genome-wide transcriptional profiling of Azorhizobium caulinodans ORS571 grown under free-living and symbiotic conditions.</title>
        <authorList>
            <person name="Tsukada S."/>
            <person name="Aono T."/>
            <person name="Akiba N."/>
            <person name="Lee KB."/>
            <person name="Liu CT."/>
            <person name="Toyazaki H."/>
            <person name="Oyaizu H."/>
        </authorList>
    </citation>
    <scope>NUCLEOTIDE SEQUENCE [LARGE SCALE GENOMIC DNA]</scope>
    <source>
        <strain evidence="3">ATCC 43989 / DSM 5975 / JCM 20966 / LMG 6465 / NBRC 14845 / NCIMB 13405 / ORS 571</strain>
    </source>
</reference>
<reference evidence="2 3" key="5">
    <citation type="journal article" date="2010" name="Appl. Environ. Microbiol.">
        <title>phrR-like gene praR of Azorhizobium caulinodans ORS571 is essential for symbiosis with Sesbania rostrata and is involved in expression of reb genes.</title>
        <authorList>
            <person name="Akiba N."/>
            <person name="Aono T."/>
            <person name="Toyazaki H."/>
            <person name="Sato S."/>
            <person name="Oyaizu H."/>
        </authorList>
    </citation>
    <scope>NUCLEOTIDE SEQUENCE [LARGE SCALE GENOMIC DNA]</scope>
    <source>
        <strain evidence="3">ATCC 43989 / DSM 5975 / JCM 20966 / LMG 6465 / NBRC 14845 / NCIMB 13405 / ORS 571</strain>
    </source>
</reference>
<dbReference type="InterPro" id="IPR015942">
    <property type="entry name" value="Asp/Glu/hydantoin_racemase"/>
</dbReference>
<dbReference type="RefSeq" id="WP_012170431.1">
    <property type="nucleotide sequence ID" value="NC_009937.1"/>
</dbReference>
<dbReference type="eggNOG" id="COG4126">
    <property type="taxonomic scope" value="Bacteria"/>
</dbReference>
<dbReference type="KEGG" id="azc:AZC_1903"/>
<dbReference type="InterPro" id="IPR053714">
    <property type="entry name" value="Iso_Racemase_Enz_sf"/>
</dbReference>
<dbReference type="AlphaFoldDB" id="A8I2M9"/>
<evidence type="ECO:0000256" key="1">
    <source>
        <dbReference type="ARBA" id="ARBA00038414"/>
    </source>
</evidence>
<protein>
    <submittedName>
        <fullName evidence="2">Putative hydantoin racemase</fullName>
    </submittedName>
</protein>
<gene>
    <name evidence="2" type="ordered locus">AZC_1903</name>
</gene>
<evidence type="ECO:0000313" key="2">
    <source>
        <dbReference type="EMBL" id="BAF87901.1"/>
    </source>
</evidence>
<name>A8I2M9_AZOC5</name>
<sequence>MSQPHILLINPNSSPATTDMMCAIAERAAGERVAIVCATATRSPAMIVTVPELEASAAEVVELGAAHGENCLGIIVSAYGDPGLDALRAQVDVPVVGICEASMLAAARGGRRFSVATVTPDLLDHIAAKAEALGLGGLYAGARCSDGDARALAGNAEALDRTLGELVRLSIEDDGAEAVIIGGGPLGAAADRLRPLFPVPVLGPIPCAVEHLLDRAA</sequence>
<organism evidence="2 3">
    <name type="scientific">Azorhizobium caulinodans (strain ATCC 43989 / DSM 5975 / JCM 20966 / LMG 6465 / NBRC 14845 / NCIMB 13405 / ORS 571)</name>
    <dbReference type="NCBI Taxonomy" id="438753"/>
    <lineage>
        <taxon>Bacteria</taxon>
        <taxon>Pseudomonadati</taxon>
        <taxon>Pseudomonadota</taxon>
        <taxon>Alphaproteobacteria</taxon>
        <taxon>Hyphomicrobiales</taxon>
        <taxon>Xanthobacteraceae</taxon>
        <taxon>Azorhizobium</taxon>
    </lineage>
</organism>
<dbReference type="PANTHER" id="PTHR28047:SF5">
    <property type="entry name" value="PROTEIN DCG1"/>
    <property type="match status" value="1"/>
</dbReference>
<reference evidence="2 3" key="3">
    <citation type="journal article" date="2008" name="BMC Genomics">
        <title>The genome of the versatile nitrogen fixer Azorhizobium caulinodans ORS571.</title>
        <authorList>
            <person name="Lee KB."/>
            <person name="Backer P.D."/>
            <person name="Aono T."/>
            <person name="Liu CT."/>
            <person name="Suzuki S."/>
            <person name="Suzuki T."/>
            <person name="Kaneko T."/>
            <person name="Yamada M."/>
            <person name="Tabata S."/>
            <person name="Kupfer D.M."/>
            <person name="Najar F.Z."/>
            <person name="Wiley G.B."/>
            <person name="Roe B."/>
            <person name="Binnewies T.T."/>
            <person name="Ussery D.W."/>
            <person name="D'Haeze W."/>
            <person name="Herder J.D."/>
            <person name="Gevers D."/>
            <person name="Vereecke D."/>
            <person name="Holsters M."/>
            <person name="Oyaizu H."/>
        </authorList>
    </citation>
    <scope>NUCLEOTIDE SEQUENCE [LARGE SCALE GENOMIC DNA]</scope>
    <source>
        <strain evidence="3">ATCC 43989 / DSM 5975 / JCM 20966 / LMG 6465 / NBRC 14845 / NCIMB 13405 / ORS 571</strain>
    </source>
</reference>
<dbReference type="HOGENOM" id="CLU_053002_0_2_5"/>
<evidence type="ECO:0000313" key="3">
    <source>
        <dbReference type="Proteomes" id="UP000000270"/>
    </source>
</evidence>
<dbReference type="STRING" id="438753.AZC_1903"/>
<reference evidence="2 3" key="1">
    <citation type="journal article" date="2007" name="Appl. Environ. Microbiol.">
        <title>Rhizobial factors required for stem nodule maturation and maintenance in Sesbania rostrata-Azorhizobium caulinodans ORS571 symbiosis.</title>
        <authorList>
            <person name="Suzuki S."/>
            <person name="Aono T."/>
            <person name="Lee KB."/>
            <person name="Suzuki T."/>
            <person name="Liu CT."/>
            <person name="Miwa H."/>
            <person name="Wakao S."/>
            <person name="Iki T."/>
            <person name="Oyaizu H."/>
        </authorList>
    </citation>
    <scope>NUCLEOTIDE SEQUENCE [LARGE SCALE GENOMIC DNA]</scope>
    <source>
        <strain evidence="3">ATCC 43989 / DSM 5975 / JCM 20966 / LMG 6465 / NBRC 14845 / NCIMB 13405 / ORS 571</strain>
    </source>
</reference>
<dbReference type="Pfam" id="PF01177">
    <property type="entry name" value="Asp_Glu_race"/>
    <property type="match status" value="1"/>
</dbReference>
<dbReference type="Proteomes" id="UP000000270">
    <property type="component" value="Chromosome"/>
</dbReference>
<dbReference type="InterPro" id="IPR052186">
    <property type="entry name" value="Hydantoin_racemase-like"/>
</dbReference>
<reference evidence="3" key="2">
    <citation type="submission" date="2007-04" db="EMBL/GenBank/DDBJ databases">
        <title>Complete genome sequence of the nitrogen-fixing bacterium Azorhizobium caulinodans ORS571.</title>
        <authorList>
            <person name="Lee K.B."/>
            <person name="Backer P.D."/>
            <person name="Aono T."/>
            <person name="Liu C.T."/>
            <person name="Suzuki S."/>
            <person name="Suzuki T."/>
            <person name="Kaneko T."/>
            <person name="Yamada M."/>
            <person name="Tabata S."/>
            <person name="Kupfer D.M."/>
            <person name="Najar F.Z."/>
            <person name="Wiley G.B."/>
            <person name="Roe B."/>
            <person name="Binnewies T."/>
            <person name="Ussery D."/>
            <person name="Vereecke D."/>
            <person name="Gevers D."/>
            <person name="Holsters M."/>
            <person name="Oyaizu H."/>
        </authorList>
    </citation>
    <scope>NUCLEOTIDE SEQUENCE [LARGE SCALE GENOMIC DNA]</scope>
    <source>
        <strain evidence="3">ATCC 43989 / DSM 5975 / JCM 20966 / LMG 6465 / NBRC 14845 / NCIMB 13405 / ORS 571</strain>
    </source>
</reference>
<dbReference type="GO" id="GO:0047661">
    <property type="term" value="F:amino-acid racemase activity"/>
    <property type="evidence" value="ECO:0007669"/>
    <property type="project" value="InterPro"/>
</dbReference>
<keyword evidence="3" id="KW-1185">Reference proteome</keyword>